<accession>H0EEU6</accession>
<sequence>MKFVFAQRLSNMVTHILTILRICTLAVHHPLLDPSSEICVVLVKLN</sequence>
<name>H0EEU6_GLAL7</name>
<dbReference type="AlphaFoldDB" id="H0EEU6"/>
<evidence type="ECO:0000313" key="2">
    <source>
        <dbReference type="Proteomes" id="UP000005446"/>
    </source>
</evidence>
<keyword evidence="2" id="KW-1185">Reference proteome</keyword>
<dbReference type="Proteomes" id="UP000005446">
    <property type="component" value="Unassembled WGS sequence"/>
</dbReference>
<organism evidence="1 2">
    <name type="scientific">Glarea lozoyensis (strain ATCC 74030 / MF5533)</name>
    <dbReference type="NCBI Taxonomy" id="1104152"/>
    <lineage>
        <taxon>Eukaryota</taxon>
        <taxon>Fungi</taxon>
        <taxon>Dikarya</taxon>
        <taxon>Ascomycota</taxon>
        <taxon>Pezizomycotina</taxon>
        <taxon>Leotiomycetes</taxon>
        <taxon>Helotiales</taxon>
        <taxon>Helotiaceae</taxon>
        <taxon>Glarea</taxon>
    </lineage>
</organism>
<dbReference type="InParanoid" id="H0EEU6"/>
<evidence type="ECO:0000313" key="1">
    <source>
        <dbReference type="EMBL" id="EHL03009.1"/>
    </source>
</evidence>
<protein>
    <submittedName>
        <fullName evidence="1">Uncharacterized protein</fullName>
    </submittedName>
</protein>
<comment type="caution">
    <text evidence="1">The sequence shown here is derived from an EMBL/GenBank/DDBJ whole genome shotgun (WGS) entry which is preliminary data.</text>
</comment>
<proteinExistence type="predicted"/>
<reference evidence="1 2" key="1">
    <citation type="journal article" date="2012" name="Eukaryot. Cell">
        <title>Genome sequence of the fungus Glarea lozoyensis: the first genome sequence of a species from the Helotiaceae family.</title>
        <authorList>
            <person name="Youssar L."/>
            <person name="Gruening B.A."/>
            <person name="Erxleben A."/>
            <person name="Guenther S."/>
            <person name="Huettel W."/>
        </authorList>
    </citation>
    <scope>NUCLEOTIDE SEQUENCE [LARGE SCALE GENOMIC DNA]</scope>
    <source>
        <strain evidence="2">ATCC 74030 / MF5533</strain>
    </source>
</reference>
<dbReference type="HOGENOM" id="CLU_3191443_0_0_1"/>
<dbReference type="EMBL" id="AGUE01000016">
    <property type="protein sequence ID" value="EHL03009.1"/>
    <property type="molecule type" value="Genomic_DNA"/>
</dbReference>
<gene>
    <name evidence="1" type="ORF">M7I_0981</name>
</gene>